<dbReference type="EMBL" id="CP069030">
    <property type="protein sequence ID" value="QRC98574.1"/>
    <property type="molecule type" value="Genomic_DNA"/>
</dbReference>
<keyword evidence="4" id="KW-1185">Reference proteome</keyword>
<gene>
    <name evidence="3" type="ORF">JI435_046260</name>
</gene>
<dbReference type="SUPFAM" id="SSF53474">
    <property type="entry name" value="alpha/beta-Hydrolases"/>
    <property type="match status" value="1"/>
</dbReference>
<dbReference type="RefSeq" id="XP_001795040.1">
    <property type="nucleotide sequence ID" value="XM_001794988.1"/>
</dbReference>
<evidence type="ECO:0000256" key="1">
    <source>
        <dbReference type="SAM" id="MobiDB-lite"/>
    </source>
</evidence>
<accession>A0A7U2F4I9</accession>
<feature type="domain" description="Carboxylesterase type B" evidence="2">
    <location>
        <begin position="14"/>
        <end position="483"/>
    </location>
</feature>
<dbReference type="AlphaFoldDB" id="A0A7U2F4I9"/>
<feature type="compositionally biased region" description="Polar residues" evidence="1">
    <location>
        <begin position="1"/>
        <end position="10"/>
    </location>
</feature>
<proteinExistence type="predicted"/>
<dbReference type="Pfam" id="PF00135">
    <property type="entry name" value="COesterase"/>
    <property type="match status" value="1"/>
</dbReference>
<organism evidence="3 4">
    <name type="scientific">Phaeosphaeria nodorum (strain SN15 / ATCC MYA-4574 / FGSC 10173)</name>
    <name type="common">Glume blotch fungus</name>
    <name type="synonym">Parastagonospora nodorum</name>
    <dbReference type="NCBI Taxonomy" id="321614"/>
    <lineage>
        <taxon>Eukaryota</taxon>
        <taxon>Fungi</taxon>
        <taxon>Dikarya</taxon>
        <taxon>Ascomycota</taxon>
        <taxon>Pezizomycotina</taxon>
        <taxon>Dothideomycetes</taxon>
        <taxon>Pleosporomycetidae</taxon>
        <taxon>Pleosporales</taxon>
        <taxon>Pleosporineae</taxon>
        <taxon>Phaeosphaeriaceae</taxon>
        <taxon>Parastagonospora</taxon>
    </lineage>
</organism>
<dbReference type="Proteomes" id="UP000663193">
    <property type="component" value="Chromosome 8"/>
</dbReference>
<dbReference type="InterPro" id="IPR029058">
    <property type="entry name" value="AB_hydrolase_fold"/>
</dbReference>
<name>A0A7U2F4I9_PHANO</name>
<evidence type="ECO:0000259" key="2">
    <source>
        <dbReference type="Pfam" id="PF00135"/>
    </source>
</evidence>
<dbReference type="InterPro" id="IPR002018">
    <property type="entry name" value="CarbesteraseB"/>
</dbReference>
<feature type="region of interest" description="Disordered" evidence="1">
    <location>
        <begin position="1"/>
        <end position="21"/>
    </location>
</feature>
<dbReference type="VEuPathDB" id="FungiDB:JI435_046260"/>
<protein>
    <recommendedName>
        <fullName evidence="2">Carboxylesterase type B domain-containing protein</fullName>
    </recommendedName>
</protein>
<evidence type="ECO:0000313" key="3">
    <source>
        <dbReference type="EMBL" id="QRC98574.1"/>
    </source>
</evidence>
<sequence length="553" mass="61829">MASTDRTLTHPTLGRSLRGKSTASSVQFRNLKYARIPARYQDSIADDTINPGQDGIVDATKFGPSCPQKRGAQAWDLTLVGNVSLLCEQGQGETEAMDEFECLHINVTTPKSCLNPPATQEYCSLPVFVWVHGGGLSIGSNSWPQYDLQKFVDRSVEIGKPIVAVSINYRVGLFGFAAHEELDAGGNMGFKDQVLAFRWVRKHIAGFGGDPTDIVAAGESAGAISLSTLLCAEVGTEGLFDRVILMSGDVTLRKPRKMWWHQQMYKDQAANLGIDYTEKTGLKTRLRDTDAETLTQQLPLAAHHCGHINGDFLREDVTSTVLADGKRAEHKPAWCKEFVMGDTAHDGTVLKARILDHPQVLERLRAACSKYLTKSETERLLAAYKLADQSSPDQQRDALLRLASELRFHDPVCRAYKGWKTSSPTRAAFRYHFHIPNPFEGSFKDIASHELDVAFLLQHFNDQLSEQHRQLSQAMADQFLRYIHGEPWAARGKVVVFANEGLIEVDEEEYDWKYRDGRGAVLDGIDGDRLWKVADMWQGVRSEDEEWEGFAKL</sequence>
<dbReference type="KEGG" id="pno:SNOG_04626"/>
<evidence type="ECO:0000313" key="4">
    <source>
        <dbReference type="Proteomes" id="UP000663193"/>
    </source>
</evidence>
<reference evidence="4" key="1">
    <citation type="journal article" date="2021" name="BMC Genomics">
        <title>Chromosome-level genome assembly and manually-curated proteome of model necrotroph Parastagonospora nodorum Sn15 reveals a genome-wide trove of candidate effector homologs, and redundancy of virulence-related functions within an accessory chromosome.</title>
        <authorList>
            <person name="Bertazzoni S."/>
            <person name="Jones D.A.B."/>
            <person name="Phan H.T."/>
            <person name="Tan K.-C."/>
            <person name="Hane J.K."/>
        </authorList>
    </citation>
    <scope>NUCLEOTIDE SEQUENCE [LARGE SCALE GENOMIC DNA]</scope>
    <source>
        <strain evidence="4">SN15 / ATCC MYA-4574 / FGSC 10173)</strain>
    </source>
</reference>
<dbReference type="OMA" id="WKEAFEP"/>
<dbReference type="OrthoDB" id="3200163at2759"/>
<dbReference type="PANTHER" id="PTHR43142">
    <property type="entry name" value="CARBOXYLIC ESTER HYDROLASE"/>
    <property type="match status" value="1"/>
</dbReference>
<dbReference type="Gene3D" id="3.40.50.1820">
    <property type="entry name" value="alpha/beta hydrolase"/>
    <property type="match status" value="1"/>
</dbReference>
<dbReference type="PANTHER" id="PTHR43142:SF5">
    <property type="entry name" value="CARBOXYLIC ESTER HYDROLASE"/>
    <property type="match status" value="1"/>
</dbReference>